<feature type="domain" description="Fragile X-related protein 1 C-terminal region 1" evidence="3">
    <location>
        <begin position="62"/>
        <end position="136"/>
    </location>
</feature>
<dbReference type="AlphaFoldDB" id="A0A7L2SWD1"/>
<comment type="caution">
    <text evidence="4">The sequence shown here is derived from an EMBL/GenBank/DDBJ whole genome shotgun (WGS) entry which is preliminary data.</text>
</comment>
<keyword evidence="5" id="KW-1185">Reference proteome</keyword>
<dbReference type="GO" id="GO:0048513">
    <property type="term" value="P:animal organ development"/>
    <property type="evidence" value="ECO:0007669"/>
    <property type="project" value="TreeGrafter"/>
</dbReference>
<evidence type="ECO:0000313" key="5">
    <source>
        <dbReference type="Proteomes" id="UP000537747"/>
    </source>
</evidence>
<evidence type="ECO:0000313" key="4">
    <source>
        <dbReference type="EMBL" id="NXS25368.1"/>
    </source>
</evidence>
<accession>A0A7L2SWD1</accession>
<feature type="compositionally biased region" description="Gly residues" evidence="1">
    <location>
        <begin position="46"/>
        <end position="61"/>
    </location>
</feature>
<dbReference type="PANTHER" id="PTHR10603:SF6">
    <property type="entry name" value="RNA-BINDING PROTEIN FXR1"/>
    <property type="match status" value="1"/>
</dbReference>
<organism evidence="4 5">
    <name type="scientific">Mystacornis crossleyi</name>
    <dbReference type="NCBI Taxonomy" id="98133"/>
    <lineage>
        <taxon>Eukaryota</taxon>
        <taxon>Metazoa</taxon>
        <taxon>Chordata</taxon>
        <taxon>Craniata</taxon>
        <taxon>Vertebrata</taxon>
        <taxon>Euteleostomi</taxon>
        <taxon>Archelosauria</taxon>
        <taxon>Archosauria</taxon>
        <taxon>Dinosauria</taxon>
        <taxon>Saurischia</taxon>
        <taxon>Theropoda</taxon>
        <taxon>Coelurosauria</taxon>
        <taxon>Aves</taxon>
        <taxon>Neognathae</taxon>
        <taxon>Neoaves</taxon>
        <taxon>Telluraves</taxon>
        <taxon>Australaves</taxon>
        <taxon>Passeriformes</taxon>
        <taxon>Sylvioidea</taxon>
        <taxon>Timaliidae</taxon>
        <taxon>Mystacornis</taxon>
    </lineage>
</organism>
<dbReference type="GO" id="GO:0043005">
    <property type="term" value="C:neuron projection"/>
    <property type="evidence" value="ECO:0007669"/>
    <property type="project" value="TreeGrafter"/>
</dbReference>
<dbReference type="GO" id="GO:0010494">
    <property type="term" value="C:cytoplasmic stress granule"/>
    <property type="evidence" value="ECO:0007669"/>
    <property type="project" value="TreeGrafter"/>
</dbReference>
<dbReference type="GO" id="GO:0005634">
    <property type="term" value="C:nucleus"/>
    <property type="evidence" value="ECO:0007669"/>
    <property type="project" value="TreeGrafter"/>
</dbReference>
<feature type="compositionally biased region" description="Basic residues" evidence="1">
    <location>
        <begin position="100"/>
        <end position="110"/>
    </location>
</feature>
<evidence type="ECO:0000256" key="1">
    <source>
        <dbReference type="SAM" id="MobiDB-lite"/>
    </source>
</evidence>
<feature type="non-terminal residue" evidence="4">
    <location>
        <position position="176"/>
    </location>
</feature>
<dbReference type="PANTHER" id="PTHR10603">
    <property type="entry name" value="FRAGILE X MENTAL RETARDATION SYNDROME-RELATED PROTEIN"/>
    <property type="match status" value="1"/>
</dbReference>
<feature type="compositionally biased region" description="Polar residues" evidence="1">
    <location>
        <begin position="1"/>
        <end position="11"/>
    </location>
</feature>
<dbReference type="GO" id="GO:0003730">
    <property type="term" value="F:mRNA 3'-UTR binding"/>
    <property type="evidence" value="ECO:0007669"/>
    <property type="project" value="TreeGrafter"/>
</dbReference>
<feature type="compositionally biased region" description="Acidic residues" evidence="1">
    <location>
        <begin position="84"/>
        <end position="94"/>
    </location>
</feature>
<evidence type="ECO:0000259" key="2">
    <source>
        <dbReference type="Pfam" id="PF12235"/>
    </source>
</evidence>
<reference evidence="4 5" key="1">
    <citation type="submission" date="2019-09" db="EMBL/GenBank/DDBJ databases">
        <title>Bird 10,000 Genomes (B10K) Project - Family phase.</title>
        <authorList>
            <person name="Zhang G."/>
        </authorList>
    </citation>
    <scope>NUCLEOTIDE SEQUENCE [LARGE SCALE GENOMIC DNA]</scope>
    <source>
        <strain evidence="4">B10K-DU-002-82</strain>
    </source>
</reference>
<dbReference type="EMBL" id="VYZQ01246930">
    <property type="protein sequence ID" value="NXS25368.1"/>
    <property type="molecule type" value="Genomic_DNA"/>
</dbReference>
<dbReference type="InterPro" id="IPR022034">
    <property type="entry name" value="FMR1-like_C_core"/>
</dbReference>
<dbReference type="GO" id="GO:0051028">
    <property type="term" value="P:mRNA transport"/>
    <property type="evidence" value="ECO:0007669"/>
    <property type="project" value="TreeGrafter"/>
</dbReference>
<feature type="region of interest" description="Disordered" evidence="1">
    <location>
        <begin position="1"/>
        <end position="176"/>
    </location>
</feature>
<dbReference type="Pfam" id="PF16096">
    <property type="entry name" value="FXR_C1"/>
    <property type="match status" value="1"/>
</dbReference>
<feature type="domain" description="Fragile X messenger ribonucleoprotein 1-like C-terminal core" evidence="2">
    <location>
        <begin position="1"/>
        <end position="49"/>
    </location>
</feature>
<evidence type="ECO:0000259" key="3">
    <source>
        <dbReference type="Pfam" id="PF16096"/>
    </source>
</evidence>
<dbReference type="GO" id="GO:0099577">
    <property type="term" value="P:regulation of translation at presynapse, modulating synaptic transmission"/>
    <property type="evidence" value="ECO:0007669"/>
    <property type="project" value="TreeGrafter"/>
</dbReference>
<gene>
    <name evidence="4" type="primary">Fxr1</name>
    <name evidence="4" type="ORF">MYSCRO_R11725</name>
</gene>
<dbReference type="GO" id="GO:0048170">
    <property type="term" value="P:positive regulation of long-term neuronal synaptic plasticity"/>
    <property type="evidence" value="ECO:0007669"/>
    <property type="project" value="TreeGrafter"/>
</dbReference>
<dbReference type="OrthoDB" id="424249at2759"/>
<dbReference type="InterPro" id="IPR032172">
    <property type="entry name" value="FXR1_C1"/>
</dbReference>
<feature type="non-terminal residue" evidence="4">
    <location>
        <position position="1"/>
    </location>
</feature>
<dbReference type="GO" id="GO:0045727">
    <property type="term" value="P:positive regulation of translation"/>
    <property type="evidence" value="ECO:0007669"/>
    <property type="project" value="TreeGrafter"/>
</dbReference>
<sequence length="176" mass="19582">GTNSELSNPSETESERKDELSDWSLAGEDDRESRHQRDNRRRPGGRGRSVSGGRGRGGPRGGKSSISSVLKDPDSNPYSLLDNTESDQTVDTDASESHHSSNRRRRSRRRRTDEDAVLMDGMTESDTASVNENGLDDSDKKPQRRNRSRRRRFRGQAEDRQPGNSSGAVGNLRSKA</sequence>
<dbReference type="InterPro" id="IPR040148">
    <property type="entry name" value="FMR1"/>
</dbReference>
<feature type="compositionally biased region" description="Basic residues" evidence="1">
    <location>
        <begin position="142"/>
        <end position="154"/>
    </location>
</feature>
<protein>
    <submittedName>
        <fullName evidence="4">FXR1 protein</fullName>
    </submittedName>
</protein>
<dbReference type="GO" id="GO:0043488">
    <property type="term" value="P:regulation of mRNA stability"/>
    <property type="evidence" value="ECO:0007669"/>
    <property type="project" value="TreeGrafter"/>
</dbReference>
<dbReference type="Proteomes" id="UP000537747">
    <property type="component" value="Unassembled WGS sequence"/>
</dbReference>
<name>A0A7L2SWD1_9PASS</name>
<dbReference type="Pfam" id="PF12235">
    <property type="entry name" value="FXMRP1_C_core"/>
    <property type="match status" value="1"/>
</dbReference>
<dbReference type="GO" id="GO:0098793">
    <property type="term" value="C:presynapse"/>
    <property type="evidence" value="ECO:0007669"/>
    <property type="project" value="GOC"/>
</dbReference>
<dbReference type="GO" id="GO:0045182">
    <property type="term" value="F:translation regulator activity"/>
    <property type="evidence" value="ECO:0007669"/>
    <property type="project" value="TreeGrafter"/>
</dbReference>
<proteinExistence type="predicted"/>